<evidence type="ECO:0000256" key="1">
    <source>
        <dbReference type="ARBA" id="ARBA00022723"/>
    </source>
</evidence>
<evidence type="ECO:0000256" key="2">
    <source>
        <dbReference type="ARBA" id="ARBA00022771"/>
    </source>
</evidence>
<dbReference type="AlphaFoldDB" id="G0PF50"/>
<evidence type="ECO:0000259" key="6">
    <source>
        <dbReference type="PROSITE" id="PS51805"/>
    </source>
</evidence>
<evidence type="ECO:0000313" key="8">
    <source>
        <dbReference type="Proteomes" id="UP000008068"/>
    </source>
</evidence>
<evidence type="ECO:0000259" key="5">
    <source>
        <dbReference type="PROSITE" id="PS50016"/>
    </source>
</evidence>
<feature type="domain" description="PHD-type" evidence="5">
    <location>
        <begin position="176"/>
        <end position="226"/>
    </location>
</feature>
<dbReference type="PANTHER" id="PTHR13793:SF107">
    <property type="entry name" value="BROMODOMAIN-CONTAINING PROTEIN HOMOLOG"/>
    <property type="match status" value="1"/>
</dbReference>
<dbReference type="PANTHER" id="PTHR13793">
    <property type="entry name" value="PHD FINGER PROTEINS"/>
    <property type="match status" value="1"/>
</dbReference>
<dbReference type="eggNOG" id="KOG0955">
    <property type="taxonomic scope" value="Eukaryota"/>
</dbReference>
<dbReference type="Pfam" id="PF13831">
    <property type="entry name" value="PHD_2"/>
    <property type="match status" value="1"/>
</dbReference>
<dbReference type="PROSITE" id="PS50016">
    <property type="entry name" value="ZF_PHD_2"/>
    <property type="match status" value="1"/>
</dbReference>
<dbReference type="PROSITE" id="PS51805">
    <property type="entry name" value="EPHD"/>
    <property type="match status" value="1"/>
</dbReference>
<dbReference type="PROSITE" id="PS01359">
    <property type="entry name" value="ZF_PHD_1"/>
    <property type="match status" value="1"/>
</dbReference>
<dbReference type="STRING" id="135651.G0PF50"/>
<evidence type="ECO:0000256" key="3">
    <source>
        <dbReference type="ARBA" id="ARBA00022833"/>
    </source>
</evidence>
<feature type="domain" description="PHD-type" evidence="6">
    <location>
        <begin position="230"/>
        <end position="305"/>
    </location>
</feature>
<gene>
    <name evidence="7" type="ORF">CAEBREN_25407</name>
</gene>
<dbReference type="HOGENOM" id="CLU_913874_0_0_1"/>
<dbReference type="InterPro" id="IPR001965">
    <property type="entry name" value="Znf_PHD"/>
</dbReference>
<dbReference type="InterPro" id="IPR013083">
    <property type="entry name" value="Znf_RING/FYVE/PHD"/>
</dbReference>
<proteinExistence type="predicted"/>
<evidence type="ECO:0008006" key="9">
    <source>
        <dbReference type="Google" id="ProtNLM"/>
    </source>
</evidence>
<keyword evidence="1" id="KW-0479">Metal-binding</keyword>
<dbReference type="SMART" id="SM00249">
    <property type="entry name" value="PHD"/>
    <property type="match status" value="1"/>
</dbReference>
<dbReference type="EMBL" id="GL380344">
    <property type="protein sequence ID" value="EGT53515.1"/>
    <property type="molecule type" value="Genomic_DNA"/>
</dbReference>
<organism evidence="8">
    <name type="scientific">Caenorhabditis brenneri</name>
    <name type="common">Nematode worm</name>
    <dbReference type="NCBI Taxonomy" id="135651"/>
    <lineage>
        <taxon>Eukaryota</taxon>
        <taxon>Metazoa</taxon>
        <taxon>Ecdysozoa</taxon>
        <taxon>Nematoda</taxon>
        <taxon>Chromadorea</taxon>
        <taxon>Rhabditida</taxon>
        <taxon>Rhabditina</taxon>
        <taxon>Rhabditomorpha</taxon>
        <taxon>Rhabditoidea</taxon>
        <taxon>Rhabditidae</taxon>
        <taxon>Peloderinae</taxon>
        <taxon>Caenorhabditis</taxon>
    </lineage>
</organism>
<dbReference type="InParanoid" id="G0PF50"/>
<evidence type="ECO:0000313" key="7">
    <source>
        <dbReference type="EMBL" id="EGT53515.1"/>
    </source>
</evidence>
<keyword evidence="3" id="KW-0862">Zinc</keyword>
<sequence length="305" mass="35488">MMEKIQDRTQSDIGLLDGMVVNLNKKCKANKEFDLDTRIRRWVDKGDARGIKFKKTFTPKKPAIQNLKDAVELTIAHFTQKAGPRFGFPLKPFREQKYNHDEAIEKERDEDHVDYSADETDMRWLTIQNTKMFREDTRVIFSVAILEHWFDRLEKMCMWKPREHHKLLDDDGNEVEDVCNICLDPDTTNANQIVYCDLCNLPFHQECYGIPFIPEGSLICRRCVVSPSRLVHCVLCPSTKGAMKQMDNGLWVHVLCVIWVGETHFGNTIFMENVQNVEKAITLRKALRCLFCKDTKMARRGACIQ</sequence>
<dbReference type="GO" id="GO:0008270">
    <property type="term" value="F:zinc ion binding"/>
    <property type="evidence" value="ECO:0007669"/>
    <property type="project" value="UniProtKB-KW"/>
</dbReference>
<dbReference type="InterPro" id="IPR034732">
    <property type="entry name" value="EPHD"/>
</dbReference>
<dbReference type="SUPFAM" id="SSF57903">
    <property type="entry name" value="FYVE/PHD zinc finger"/>
    <property type="match status" value="1"/>
</dbReference>
<protein>
    <recommendedName>
        <fullName evidence="9">PHD-type domain-containing protein</fullName>
    </recommendedName>
</protein>
<dbReference type="InterPro" id="IPR011011">
    <property type="entry name" value="Znf_FYVE_PHD"/>
</dbReference>
<dbReference type="GO" id="GO:0006357">
    <property type="term" value="P:regulation of transcription by RNA polymerase II"/>
    <property type="evidence" value="ECO:0007669"/>
    <property type="project" value="TreeGrafter"/>
</dbReference>
<dbReference type="Gene3D" id="3.30.40.10">
    <property type="entry name" value="Zinc/RING finger domain, C3HC4 (zinc finger)"/>
    <property type="match status" value="2"/>
</dbReference>
<keyword evidence="2 4" id="KW-0863">Zinc-finger</keyword>
<dbReference type="InterPro" id="IPR019786">
    <property type="entry name" value="Zinc_finger_PHD-type_CS"/>
</dbReference>
<dbReference type="OrthoDB" id="20839at2759"/>
<dbReference type="Proteomes" id="UP000008068">
    <property type="component" value="Unassembled WGS sequence"/>
</dbReference>
<evidence type="ECO:0000256" key="4">
    <source>
        <dbReference type="PROSITE-ProRule" id="PRU00146"/>
    </source>
</evidence>
<feature type="non-terminal residue" evidence="7">
    <location>
        <position position="305"/>
    </location>
</feature>
<keyword evidence="8" id="KW-1185">Reference proteome</keyword>
<dbReference type="Pfam" id="PF13832">
    <property type="entry name" value="zf-HC5HC2H_2"/>
    <property type="match status" value="1"/>
</dbReference>
<dbReference type="InterPro" id="IPR050701">
    <property type="entry name" value="Histone_Mod_Regulator"/>
</dbReference>
<dbReference type="InterPro" id="IPR019787">
    <property type="entry name" value="Znf_PHD-finger"/>
</dbReference>
<reference evidence="8" key="1">
    <citation type="submission" date="2011-07" db="EMBL/GenBank/DDBJ databases">
        <authorList>
            <consortium name="Caenorhabditis brenneri Sequencing and Analysis Consortium"/>
            <person name="Wilson R.K."/>
        </authorList>
    </citation>
    <scope>NUCLEOTIDE SEQUENCE [LARGE SCALE GENOMIC DNA]</scope>
    <source>
        <strain evidence="8">PB2801</strain>
    </source>
</reference>
<name>G0PF50_CAEBE</name>
<accession>G0PF50</accession>